<dbReference type="AlphaFoldDB" id="A0A2H6KBF2"/>
<reference evidence="2 3" key="1">
    <citation type="journal article" date="2017" name="BMC Genomics">
        <title>Whole-genome assembly of Babesia ovata and comparative genomics between closely related pathogens.</title>
        <authorList>
            <person name="Yamagishi J."/>
            <person name="Asada M."/>
            <person name="Hakimi H."/>
            <person name="Tanaka T.Q."/>
            <person name="Sugimoto C."/>
            <person name="Kawazu S."/>
        </authorList>
    </citation>
    <scope>NUCLEOTIDE SEQUENCE [LARGE SCALE GENOMIC DNA]</scope>
    <source>
        <strain evidence="2 3">Miyake</strain>
    </source>
</reference>
<proteinExistence type="predicted"/>
<gene>
    <name evidence="2" type="ORF">BOVATA_018070</name>
</gene>
<comment type="caution">
    <text evidence="2">The sequence shown here is derived from an EMBL/GenBank/DDBJ whole genome shotgun (WGS) entry which is preliminary data.</text>
</comment>
<evidence type="ECO:0000313" key="3">
    <source>
        <dbReference type="Proteomes" id="UP000236319"/>
    </source>
</evidence>
<evidence type="ECO:0000256" key="1">
    <source>
        <dbReference type="SAM" id="Phobius"/>
    </source>
</evidence>
<keyword evidence="1" id="KW-0472">Membrane</keyword>
<keyword evidence="2" id="KW-0808">Transferase</keyword>
<keyword evidence="1" id="KW-1133">Transmembrane helix</keyword>
<keyword evidence="1" id="KW-0812">Transmembrane</keyword>
<dbReference type="GeneID" id="39874084"/>
<dbReference type="OrthoDB" id="363615at2759"/>
<accession>A0A2H6KBF2</accession>
<dbReference type="EMBL" id="BDSA01000002">
    <property type="protein sequence ID" value="GBE60314.1"/>
    <property type="molecule type" value="Genomic_DNA"/>
</dbReference>
<evidence type="ECO:0000313" key="2">
    <source>
        <dbReference type="EMBL" id="GBE60314.1"/>
    </source>
</evidence>
<dbReference type="RefSeq" id="XP_028866557.1">
    <property type="nucleotide sequence ID" value="XM_029010724.1"/>
</dbReference>
<keyword evidence="3" id="KW-1185">Reference proteome</keyword>
<feature type="transmembrane region" description="Helical" evidence="1">
    <location>
        <begin position="6"/>
        <end position="29"/>
    </location>
</feature>
<dbReference type="VEuPathDB" id="PiroplasmaDB:BOVATA_018070"/>
<protein>
    <submittedName>
        <fullName evidence="2">GCN5-related N-acetyltransferase</fullName>
    </submittedName>
</protein>
<dbReference type="Proteomes" id="UP000236319">
    <property type="component" value="Unassembled WGS sequence"/>
</dbReference>
<sequence length="153" mass="17163">MDYAVYAVLATGVVITLGIFTKTALWNHYGEFVMTLPHPFLARLGVQRETTGWLVGLCCVLLSLNHAAKGVNALGGCKNAAEALLDLEKFAEDANSSQLRKVFAGALGAMVWVFILHFYHKQRTAHRLVLEHQRKHEDNHITNNCLRFRQAFN</sequence>
<organism evidence="2 3">
    <name type="scientific">Babesia ovata</name>
    <dbReference type="NCBI Taxonomy" id="189622"/>
    <lineage>
        <taxon>Eukaryota</taxon>
        <taxon>Sar</taxon>
        <taxon>Alveolata</taxon>
        <taxon>Apicomplexa</taxon>
        <taxon>Aconoidasida</taxon>
        <taxon>Piroplasmida</taxon>
        <taxon>Babesiidae</taxon>
        <taxon>Babesia</taxon>
    </lineage>
</organism>
<dbReference type="GO" id="GO:0016740">
    <property type="term" value="F:transferase activity"/>
    <property type="evidence" value="ECO:0007669"/>
    <property type="project" value="UniProtKB-KW"/>
</dbReference>
<feature type="transmembrane region" description="Helical" evidence="1">
    <location>
        <begin position="102"/>
        <end position="119"/>
    </location>
</feature>
<name>A0A2H6KBF2_9APIC</name>